<proteinExistence type="predicted"/>
<dbReference type="CDD" id="cd03250">
    <property type="entry name" value="ABCC_MRP_domain1"/>
    <property type="match status" value="1"/>
</dbReference>
<gene>
    <name evidence="13" type="ORF">DNG_08669</name>
</gene>
<feature type="transmembrane region" description="Helical" evidence="10">
    <location>
        <begin position="827"/>
        <end position="844"/>
    </location>
</feature>
<dbReference type="InterPro" id="IPR011527">
    <property type="entry name" value="ABC1_TM_dom"/>
</dbReference>
<dbReference type="InterPro" id="IPR050173">
    <property type="entry name" value="ABC_transporter_C-like"/>
</dbReference>
<dbReference type="GO" id="GO:0140359">
    <property type="term" value="F:ABC-type transporter activity"/>
    <property type="evidence" value="ECO:0007669"/>
    <property type="project" value="InterPro"/>
</dbReference>
<dbReference type="CDD" id="cd18596">
    <property type="entry name" value="ABC_6TM_VMR1_D1_like"/>
    <property type="match status" value="1"/>
</dbReference>
<dbReference type="AlphaFoldDB" id="A0AAE8N6Y6"/>
<dbReference type="SMART" id="SM00382">
    <property type="entry name" value="AAA"/>
    <property type="match status" value="2"/>
</dbReference>
<dbReference type="Pfam" id="PF00005">
    <property type="entry name" value="ABC_tran"/>
    <property type="match status" value="2"/>
</dbReference>
<dbReference type="InterPro" id="IPR017871">
    <property type="entry name" value="ABC_transporter-like_CS"/>
</dbReference>
<feature type="region of interest" description="Disordered" evidence="9">
    <location>
        <begin position="897"/>
        <end position="921"/>
    </location>
</feature>
<comment type="caution">
    <text evidence="13">The sequence shown here is derived from an EMBL/GenBank/DDBJ whole genome shotgun (WGS) entry which is preliminary data.</text>
</comment>
<dbReference type="SUPFAM" id="SSF52540">
    <property type="entry name" value="P-loop containing nucleoside triphosphate hydrolases"/>
    <property type="match status" value="2"/>
</dbReference>
<dbReference type="InterPro" id="IPR003439">
    <property type="entry name" value="ABC_transporter-like_ATP-bd"/>
</dbReference>
<keyword evidence="2" id="KW-0813">Transport</keyword>
<dbReference type="PROSITE" id="PS50929">
    <property type="entry name" value="ABC_TM1F"/>
    <property type="match status" value="2"/>
</dbReference>
<dbReference type="PROSITE" id="PS50893">
    <property type="entry name" value="ABC_TRANSPORTER_2"/>
    <property type="match status" value="2"/>
</dbReference>
<feature type="domain" description="ABC transporter" evidence="11">
    <location>
        <begin position="931"/>
        <end position="1195"/>
    </location>
</feature>
<dbReference type="InterPro" id="IPR036640">
    <property type="entry name" value="ABC1_TM_sf"/>
</dbReference>
<name>A0AAE8N6Y6_9PEZI</name>
<evidence type="ECO:0000256" key="8">
    <source>
        <dbReference type="ARBA" id="ARBA00023136"/>
    </source>
</evidence>
<keyword evidence="8 10" id="KW-0472">Membrane</keyword>
<dbReference type="GO" id="GO:0016020">
    <property type="term" value="C:membrane"/>
    <property type="evidence" value="ECO:0007669"/>
    <property type="project" value="UniProtKB-SubCell"/>
</dbReference>
<evidence type="ECO:0000256" key="9">
    <source>
        <dbReference type="SAM" id="MobiDB-lite"/>
    </source>
</evidence>
<keyword evidence="4" id="KW-0677">Repeat</keyword>
<evidence type="ECO:0000256" key="10">
    <source>
        <dbReference type="SAM" id="Phobius"/>
    </source>
</evidence>
<dbReference type="CDD" id="cd03244">
    <property type="entry name" value="ABCC_MRP_domain2"/>
    <property type="match status" value="1"/>
</dbReference>
<evidence type="ECO:0000259" key="11">
    <source>
        <dbReference type="PROSITE" id="PS50893"/>
    </source>
</evidence>
<evidence type="ECO:0000313" key="13">
    <source>
        <dbReference type="EMBL" id="SPO05980.1"/>
    </source>
</evidence>
<dbReference type="PROSITE" id="PS00211">
    <property type="entry name" value="ABC_TRANSPORTER_1"/>
    <property type="match status" value="2"/>
</dbReference>
<dbReference type="GO" id="GO:0005524">
    <property type="term" value="F:ATP binding"/>
    <property type="evidence" value="ECO:0007669"/>
    <property type="project" value="UniProtKB-KW"/>
</dbReference>
<protein>
    <submittedName>
        <fullName evidence="13">Related to ATP-binding cassette (ABC) transporter</fullName>
    </submittedName>
</protein>
<feature type="domain" description="ABC transmembrane type-1" evidence="12">
    <location>
        <begin position="600"/>
        <end position="879"/>
    </location>
</feature>
<feature type="domain" description="ABC transmembrane type-1" evidence="12">
    <location>
        <begin position="1"/>
        <end position="293"/>
    </location>
</feature>
<keyword evidence="14" id="KW-1185">Reference proteome</keyword>
<dbReference type="GO" id="GO:0016887">
    <property type="term" value="F:ATP hydrolysis activity"/>
    <property type="evidence" value="ECO:0007669"/>
    <property type="project" value="InterPro"/>
</dbReference>
<evidence type="ECO:0000256" key="1">
    <source>
        <dbReference type="ARBA" id="ARBA00004141"/>
    </source>
</evidence>
<dbReference type="Pfam" id="PF00664">
    <property type="entry name" value="ABC_membrane"/>
    <property type="match status" value="2"/>
</dbReference>
<evidence type="ECO:0000256" key="3">
    <source>
        <dbReference type="ARBA" id="ARBA00022692"/>
    </source>
</evidence>
<feature type="compositionally biased region" description="Acidic residues" evidence="9">
    <location>
        <begin position="903"/>
        <end position="915"/>
    </location>
</feature>
<dbReference type="FunFam" id="3.40.50.300:FF:000838">
    <property type="entry name" value="ABC multidrug transporter (Eurofung)"/>
    <property type="match status" value="1"/>
</dbReference>
<feature type="transmembrane region" description="Helical" evidence="10">
    <location>
        <begin position="154"/>
        <end position="174"/>
    </location>
</feature>
<keyword evidence="3 10" id="KW-0812">Transmembrane</keyword>
<feature type="transmembrane region" description="Helical" evidence="10">
    <location>
        <begin position="598"/>
        <end position="623"/>
    </location>
</feature>
<organism evidence="13 14">
    <name type="scientific">Cephalotrichum gorgonifer</name>
    <dbReference type="NCBI Taxonomy" id="2041049"/>
    <lineage>
        <taxon>Eukaryota</taxon>
        <taxon>Fungi</taxon>
        <taxon>Dikarya</taxon>
        <taxon>Ascomycota</taxon>
        <taxon>Pezizomycotina</taxon>
        <taxon>Sordariomycetes</taxon>
        <taxon>Hypocreomycetidae</taxon>
        <taxon>Microascales</taxon>
        <taxon>Microascaceae</taxon>
        <taxon>Cephalotrichum</taxon>
    </lineage>
</organism>
<evidence type="ECO:0000256" key="7">
    <source>
        <dbReference type="ARBA" id="ARBA00022989"/>
    </source>
</evidence>
<dbReference type="Gene3D" id="3.40.50.300">
    <property type="entry name" value="P-loop containing nucleotide triphosphate hydrolases"/>
    <property type="match status" value="2"/>
</dbReference>
<evidence type="ECO:0000313" key="14">
    <source>
        <dbReference type="Proteomes" id="UP001187682"/>
    </source>
</evidence>
<evidence type="ECO:0000256" key="5">
    <source>
        <dbReference type="ARBA" id="ARBA00022741"/>
    </source>
</evidence>
<dbReference type="PANTHER" id="PTHR24223">
    <property type="entry name" value="ATP-BINDING CASSETTE SUB-FAMILY C"/>
    <property type="match status" value="1"/>
</dbReference>
<reference evidence="13" key="1">
    <citation type="submission" date="2018-03" db="EMBL/GenBank/DDBJ databases">
        <authorList>
            <person name="Guldener U."/>
        </authorList>
    </citation>
    <scope>NUCLEOTIDE SEQUENCE</scope>
</reference>
<evidence type="ECO:0000256" key="2">
    <source>
        <dbReference type="ARBA" id="ARBA00022448"/>
    </source>
</evidence>
<dbReference type="InterPro" id="IPR003593">
    <property type="entry name" value="AAA+_ATPase"/>
</dbReference>
<feature type="transmembrane region" description="Helical" evidence="10">
    <location>
        <begin position="126"/>
        <end position="148"/>
    </location>
</feature>
<feature type="transmembrane region" description="Helical" evidence="10">
    <location>
        <begin position="37"/>
        <end position="59"/>
    </location>
</feature>
<accession>A0AAE8N6Y6</accession>
<feature type="transmembrane region" description="Helical" evidence="10">
    <location>
        <begin position="734"/>
        <end position="756"/>
    </location>
</feature>
<feature type="transmembrane region" description="Helical" evidence="10">
    <location>
        <begin position="635"/>
        <end position="663"/>
    </location>
</feature>
<comment type="subcellular location">
    <subcellularLocation>
        <location evidence="1">Membrane</location>
        <topology evidence="1">Multi-pass membrane protein</topology>
    </subcellularLocation>
</comment>
<dbReference type="Gene3D" id="1.20.1560.10">
    <property type="entry name" value="ABC transporter type 1, transmembrane domain"/>
    <property type="match status" value="2"/>
</dbReference>
<dbReference type="PANTHER" id="PTHR24223:SF356">
    <property type="entry name" value="ATP-BINDING CASSETTE TRANSPORTER ABC4"/>
    <property type="match status" value="1"/>
</dbReference>
<dbReference type="SUPFAM" id="SSF90123">
    <property type="entry name" value="ABC transporter transmembrane region"/>
    <property type="match status" value="2"/>
</dbReference>
<evidence type="ECO:0000259" key="12">
    <source>
        <dbReference type="PROSITE" id="PS50929"/>
    </source>
</evidence>
<feature type="domain" description="ABC transporter" evidence="11">
    <location>
        <begin position="321"/>
        <end position="542"/>
    </location>
</feature>
<dbReference type="InterPro" id="IPR027417">
    <property type="entry name" value="P-loop_NTPase"/>
</dbReference>
<keyword evidence="7 10" id="KW-1133">Transmembrane helix</keyword>
<dbReference type="FunFam" id="1.20.1560.10:FF:000013">
    <property type="entry name" value="ABC transporter C family member 2"/>
    <property type="match status" value="1"/>
</dbReference>
<evidence type="ECO:0000256" key="6">
    <source>
        <dbReference type="ARBA" id="ARBA00022840"/>
    </source>
</evidence>
<dbReference type="Proteomes" id="UP001187682">
    <property type="component" value="Unassembled WGS sequence"/>
</dbReference>
<sequence length="1205" mass="131345">MATWTAITHAIELVAPLGLYQLLAYIDNPQDAVLHPWIWLVVMLVGPLSTSVSFQQYIFTSTRLIVRIKSALTQELYHLALDSMELEPEDSNVGGGSEEKQTTTAAGRLANLLASDIEAVFEGRDILFVVIGSPLTVIIALVGLYQIIGWPTFVGGLILVASSLASLYTAKLMVGTREKVRNAQDLRMSLVSEYLALIRAVKYFAWEEFAIGRVQSAREAEQRHLWKGTLLEAMVVVINETFPYLAMLSIFGLRVFVQGESMTSSVAFTTVYLVQTIKEKLGRMAVISTSTAGAIVSFRRLDAHFERCRPLQKYPPGPPSIRSGTFGRSSTAAFRLRDIDLDFVEGGLNVITGQSGAGKTTLLLSLLGETIKDSGSVTRPPEIAYASQTSWLQGGTVRDNIVFPEAYEPVRYQEIIKACCLEPDLEGLPEGDRTVIGESGTSLSGGQRARVALARTLYSKAPMALLDDIFSALDAKTAARMWELCFCGDLLRGRTILLVTQVPWIAAQADLEIELEDGRVKKNEPHIGVVRTPVSIDIALATGEGLRELEAAANGDVAASPDGEEASSEDIVDAEMKTREAGRMIVGRYMSYFGNPAFTILAMVAIFASAASVTAGTLWLAIWTQAYNNDEAINIGLYLGVYAGIVLGEVALTNASVVMFRLGGWTAARAMHKKLIDSVMNVSLSWYTTTPVGRVINRFSRDIATLDDSLVAELLEVLQSVVGLVFRLGAIGSILPIFVVPSLISCVIGLVVGEMYTRTGVTLRRLSSSAQSPVFSQFGDTLAGLSVVRSRASVPDKFGNLLSDRLTIWSAATESLFNANRWVGMRVDFIGTLVSLGAGIIALYKSSTVASGLVGFSLLNATTLSGNILQLVRGANALEIEMQSFDRVEEYMALDHEEKPDDPFPEAEDSNDDGETAGFKIPRDWPRRGQIEFRDVTVRYEPDGQDILSNINLTIRAGERVAVVGRTGSGKSTLVLSLLRFTYIVSGTILYDGIDITKIPRRRLRQALTIIPQEPVLFSGTVESNLDCTGLVPREALQSVLDSTKHVASFQFRKESEQDGENGDLINQLEEEDAASGVEGLALSAPVTAKGENFSHGQRQVLSLCRALVQKNKVMLLDEATANMDYETDRAIQEVLGREVKAEGEERTLVTIAHRLRTIADYDTVVVMGAGKVLEVGSPRDLYRAEGDFYAMVKHSGEDEELRDM</sequence>
<keyword evidence="6 13" id="KW-0067">ATP-binding</keyword>
<dbReference type="CDD" id="cd18604">
    <property type="entry name" value="ABC_6TM_VMR1_D2_like"/>
    <property type="match status" value="1"/>
</dbReference>
<keyword evidence="5" id="KW-0547">Nucleotide-binding</keyword>
<dbReference type="EMBL" id="ONZQ02000014">
    <property type="protein sequence ID" value="SPO05980.1"/>
    <property type="molecule type" value="Genomic_DNA"/>
</dbReference>
<evidence type="ECO:0000256" key="4">
    <source>
        <dbReference type="ARBA" id="ARBA00022737"/>
    </source>
</evidence>
<dbReference type="GO" id="GO:0005737">
    <property type="term" value="C:cytoplasm"/>
    <property type="evidence" value="ECO:0007669"/>
    <property type="project" value="UniProtKB-ARBA"/>
</dbReference>